<dbReference type="InterPro" id="IPR014710">
    <property type="entry name" value="RmlC-like_jellyroll"/>
</dbReference>
<dbReference type="AlphaFoldDB" id="A0A267HTH5"/>
<dbReference type="InterPro" id="IPR024203">
    <property type="entry name" value="Deoxy-glucuronate_isom_IolB"/>
</dbReference>
<dbReference type="GO" id="GO:0019310">
    <property type="term" value="P:inositol catabolic process"/>
    <property type="evidence" value="ECO:0007669"/>
    <property type="project" value="UniProtKB-UniRule"/>
</dbReference>
<evidence type="ECO:0000313" key="3">
    <source>
        <dbReference type="EMBL" id="PAB01644.1"/>
    </source>
</evidence>
<evidence type="ECO:0000256" key="2">
    <source>
        <dbReference type="NCBIfam" id="TIGR04378"/>
    </source>
</evidence>
<protein>
    <recommendedName>
        <fullName evidence="2">5-deoxy-glucuronate isomerase</fullName>
        <ecNumber evidence="2">5.3.1.30</ecNumber>
    </recommendedName>
</protein>
<accession>A0A267HTH5</accession>
<dbReference type="InterPro" id="IPR011051">
    <property type="entry name" value="RmlC_Cupin_sf"/>
</dbReference>
<dbReference type="SUPFAM" id="SSF51182">
    <property type="entry name" value="RmlC-like cupins"/>
    <property type="match status" value="1"/>
</dbReference>
<dbReference type="GO" id="GO:0102482">
    <property type="term" value="F:5-deoxy-D-glucuronate isomerase activity"/>
    <property type="evidence" value="ECO:0007669"/>
    <property type="project" value="UniProtKB-EC"/>
</dbReference>
<dbReference type="NCBIfam" id="TIGR04378">
    <property type="entry name" value="myo_inos_iolB"/>
    <property type="match status" value="1"/>
</dbReference>
<keyword evidence="1 3" id="KW-0413">Isomerase</keyword>
<evidence type="ECO:0000313" key="4">
    <source>
        <dbReference type="Proteomes" id="UP000216797"/>
    </source>
</evidence>
<dbReference type="PANTHER" id="PTHR39193:SF1">
    <property type="entry name" value="5-DEOXY-GLUCURONATE ISOMERASE"/>
    <property type="match status" value="1"/>
</dbReference>
<sequence length="272" mass="31217">MNLLQKPILFPLNEKVRLIQYITGENSMLEHIELSIYDIEPGGKVSYHEENFESCVVVLSGKVTVDVLNGKIYSQLGTRTSVFDKVPTHSVYIGKNRFYTITAETKTRILIAASKTDQSLPDNLIKPEDVLIESRGSYHNKRYVQTILSDQDTISDKLLVVEVYTEGGNFSSYPPHKHDQNLLPKESILEETYYHEINPTQGFVFQRVYSDNRLLDQTMSCSNQDVVLVPKGYHPVGVPDGYTSYYLNIMAGPIKVWRFHDDPEHEWIKDRL</sequence>
<evidence type="ECO:0000256" key="1">
    <source>
        <dbReference type="ARBA" id="ARBA00023235"/>
    </source>
</evidence>
<dbReference type="GO" id="GO:0008880">
    <property type="term" value="F:glucuronate isomerase activity"/>
    <property type="evidence" value="ECO:0007669"/>
    <property type="project" value="InterPro"/>
</dbReference>
<dbReference type="PIRSF" id="PIRSF036628">
    <property type="entry name" value="IolB"/>
    <property type="match status" value="1"/>
</dbReference>
<dbReference type="InterPro" id="IPR021120">
    <property type="entry name" value="KduI/IolB_isomerase"/>
</dbReference>
<dbReference type="EMBL" id="LHUG01000003">
    <property type="protein sequence ID" value="PAB01644.1"/>
    <property type="molecule type" value="Genomic_DNA"/>
</dbReference>
<proteinExistence type="predicted"/>
<gene>
    <name evidence="3" type="ORF">AKL21_03835</name>
</gene>
<dbReference type="Gene3D" id="2.60.120.10">
    <property type="entry name" value="Jelly Rolls"/>
    <property type="match status" value="2"/>
</dbReference>
<dbReference type="EC" id="5.3.1.30" evidence="2"/>
<comment type="caution">
    <text evidence="3">The sequence shown here is derived from an EMBL/GenBank/DDBJ whole genome shotgun (WGS) entry which is preliminary data.</text>
</comment>
<organism evidence="3 4">
    <name type="scientific">Enterococcus canintestini</name>
    <dbReference type="NCBI Taxonomy" id="317010"/>
    <lineage>
        <taxon>Bacteria</taxon>
        <taxon>Bacillati</taxon>
        <taxon>Bacillota</taxon>
        <taxon>Bacilli</taxon>
        <taxon>Lactobacillales</taxon>
        <taxon>Enterococcaceae</taxon>
        <taxon>Enterococcus</taxon>
    </lineage>
</organism>
<dbReference type="PANTHER" id="PTHR39193">
    <property type="entry name" value="5-DEOXY-GLUCURONATE ISOMERASE"/>
    <property type="match status" value="1"/>
</dbReference>
<dbReference type="Pfam" id="PF04962">
    <property type="entry name" value="KduI"/>
    <property type="match status" value="1"/>
</dbReference>
<keyword evidence="4" id="KW-1185">Reference proteome</keyword>
<name>A0A267HTH5_9ENTE</name>
<reference evidence="3 4" key="1">
    <citation type="submission" date="2015-08" db="EMBL/GenBank/DDBJ databases">
        <title>Enterococcus genome sequence.</title>
        <authorList>
            <person name="Acedo J.Z."/>
            <person name="Vederas J.C."/>
        </authorList>
    </citation>
    <scope>NUCLEOTIDE SEQUENCE [LARGE SCALE GENOMIC DNA]</scope>
    <source>
        <strain evidence="3 4">49</strain>
    </source>
</reference>
<dbReference type="Proteomes" id="UP000216797">
    <property type="component" value="Unassembled WGS sequence"/>
</dbReference>